<dbReference type="PANTHER" id="PTHR24270">
    <property type="entry name" value="LOW-DENSITY LIPOPROTEIN RECEPTOR-RELATED"/>
    <property type="match status" value="1"/>
</dbReference>
<dbReference type="Gene3D" id="4.10.400.10">
    <property type="entry name" value="Low-density Lipoprotein Receptor"/>
    <property type="match status" value="3"/>
</dbReference>
<name>A0A0T6BE77_9SCAR</name>
<reference evidence="10 11" key="1">
    <citation type="submission" date="2015-09" db="EMBL/GenBank/DDBJ databases">
        <title>Draft genome of the scarab beetle Oryctes borbonicus.</title>
        <authorList>
            <person name="Meyer J.M."/>
            <person name="Markov G.V."/>
            <person name="Baskaran P."/>
            <person name="Herrmann M."/>
            <person name="Sommer R.J."/>
            <person name="Roedelsperger C."/>
        </authorList>
    </citation>
    <scope>NUCLEOTIDE SEQUENCE [LARGE SCALE GENOMIC DNA]</scope>
    <source>
        <strain evidence="10">OB123</strain>
        <tissue evidence="10">Whole animal</tissue>
    </source>
</reference>
<dbReference type="PRINTS" id="PR00261">
    <property type="entry name" value="LDLRECEPTOR"/>
</dbReference>
<evidence type="ECO:0000256" key="6">
    <source>
        <dbReference type="ARBA" id="ARBA00023136"/>
    </source>
</evidence>
<comment type="caution">
    <text evidence="8">Lacks conserved residue(s) required for the propagation of feature annotation.</text>
</comment>
<evidence type="ECO:0000313" key="10">
    <source>
        <dbReference type="EMBL" id="KRT85615.1"/>
    </source>
</evidence>
<dbReference type="PROSITE" id="PS50240">
    <property type="entry name" value="TRYPSIN_DOM"/>
    <property type="match status" value="1"/>
</dbReference>
<dbReference type="Pfam" id="PF09342">
    <property type="entry name" value="DUF1986"/>
    <property type="match status" value="1"/>
</dbReference>
<dbReference type="InterPro" id="IPR015420">
    <property type="entry name" value="Peptidase_S1A_nudel"/>
</dbReference>
<dbReference type="AlphaFoldDB" id="A0A0T6BE77"/>
<dbReference type="GO" id="GO:0004252">
    <property type="term" value="F:serine-type endopeptidase activity"/>
    <property type="evidence" value="ECO:0007669"/>
    <property type="project" value="InterPro"/>
</dbReference>
<dbReference type="GO" id="GO:0006508">
    <property type="term" value="P:proteolysis"/>
    <property type="evidence" value="ECO:0007669"/>
    <property type="project" value="InterPro"/>
</dbReference>
<evidence type="ECO:0000256" key="8">
    <source>
        <dbReference type="PROSITE-ProRule" id="PRU00124"/>
    </source>
</evidence>
<comment type="subcellular location">
    <subcellularLocation>
        <location evidence="2">Endomembrane system</location>
    </subcellularLocation>
    <subcellularLocation>
        <location evidence="1">Membrane</location>
        <topology evidence="1">Single-pass membrane protein</topology>
    </subcellularLocation>
</comment>
<evidence type="ECO:0000256" key="2">
    <source>
        <dbReference type="ARBA" id="ARBA00004308"/>
    </source>
</evidence>
<dbReference type="CDD" id="cd00112">
    <property type="entry name" value="LDLa"/>
    <property type="match status" value="3"/>
</dbReference>
<comment type="caution">
    <text evidence="10">The sequence shown here is derived from an EMBL/GenBank/DDBJ whole genome shotgun (WGS) entry which is preliminary data.</text>
</comment>
<dbReference type="GO" id="GO:0016192">
    <property type="term" value="P:vesicle-mediated transport"/>
    <property type="evidence" value="ECO:0007669"/>
    <property type="project" value="UniProtKB-ARBA"/>
</dbReference>
<organism evidence="10 11">
    <name type="scientific">Oryctes borbonicus</name>
    <dbReference type="NCBI Taxonomy" id="1629725"/>
    <lineage>
        <taxon>Eukaryota</taxon>
        <taxon>Metazoa</taxon>
        <taxon>Ecdysozoa</taxon>
        <taxon>Arthropoda</taxon>
        <taxon>Hexapoda</taxon>
        <taxon>Insecta</taxon>
        <taxon>Pterygota</taxon>
        <taxon>Neoptera</taxon>
        <taxon>Endopterygota</taxon>
        <taxon>Coleoptera</taxon>
        <taxon>Polyphaga</taxon>
        <taxon>Scarabaeiformia</taxon>
        <taxon>Scarabaeidae</taxon>
        <taxon>Dynastinae</taxon>
        <taxon>Oryctes</taxon>
    </lineage>
</organism>
<dbReference type="SUPFAM" id="SSF57424">
    <property type="entry name" value="LDL receptor-like module"/>
    <property type="match status" value="3"/>
</dbReference>
<gene>
    <name evidence="10" type="ORF">AMK59_2394</name>
</gene>
<keyword evidence="6" id="KW-0472">Membrane</keyword>
<dbReference type="InterPro" id="IPR043504">
    <property type="entry name" value="Peptidase_S1_PA_chymotrypsin"/>
</dbReference>
<evidence type="ECO:0000256" key="7">
    <source>
        <dbReference type="ARBA" id="ARBA00023157"/>
    </source>
</evidence>
<dbReference type="InterPro" id="IPR050685">
    <property type="entry name" value="LDLR"/>
</dbReference>
<keyword evidence="5" id="KW-1133">Transmembrane helix</keyword>
<evidence type="ECO:0000259" key="9">
    <source>
        <dbReference type="PROSITE" id="PS50240"/>
    </source>
</evidence>
<keyword evidence="7 8" id="KW-1015">Disulfide bond</keyword>
<accession>A0A0T6BE77</accession>
<feature type="domain" description="Peptidase S1" evidence="9">
    <location>
        <begin position="74"/>
        <end position="292"/>
    </location>
</feature>
<proteinExistence type="predicted"/>
<evidence type="ECO:0000256" key="5">
    <source>
        <dbReference type="ARBA" id="ARBA00022989"/>
    </source>
</evidence>
<keyword evidence="4" id="KW-0677">Repeat</keyword>
<dbReference type="SMART" id="SM00192">
    <property type="entry name" value="LDLa"/>
    <property type="match status" value="3"/>
</dbReference>
<dbReference type="OrthoDB" id="10016557at2759"/>
<dbReference type="InterPro" id="IPR009003">
    <property type="entry name" value="Peptidase_S1_PA"/>
</dbReference>
<dbReference type="GO" id="GO:0012505">
    <property type="term" value="C:endomembrane system"/>
    <property type="evidence" value="ECO:0007669"/>
    <property type="project" value="UniProtKB-SubCell"/>
</dbReference>
<feature type="disulfide bond" evidence="8">
    <location>
        <begin position="353"/>
        <end position="365"/>
    </location>
</feature>
<dbReference type="InterPro" id="IPR002172">
    <property type="entry name" value="LDrepeatLR_classA_rpt"/>
</dbReference>
<keyword evidence="10" id="KW-0675">Receptor</keyword>
<dbReference type="SUPFAM" id="SSF50494">
    <property type="entry name" value="Trypsin-like serine proteases"/>
    <property type="match status" value="1"/>
</dbReference>
<dbReference type="PROSITE" id="PS01209">
    <property type="entry name" value="LDLRA_1"/>
    <property type="match status" value="2"/>
</dbReference>
<evidence type="ECO:0000256" key="4">
    <source>
        <dbReference type="ARBA" id="ARBA00022737"/>
    </source>
</evidence>
<dbReference type="PROSITE" id="PS50068">
    <property type="entry name" value="LDLRA_2"/>
    <property type="match status" value="3"/>
</dbReference>
<dbReference type="GO" id="GO:0005886">
    <property type="term" value="C:plasma membrane"/>
    <property type="evidence" value="ECO:0007669"/>
    <property type="project" value="TreeGrafter"/>
</dbReference>
<dbReference type="InterPro" id="IPR036055">
    <property type="entry name" value="LDL_receptor-like_sf"/>
</dbReference>
<evidence type="ECO:0000313" key="11">
    <source>
        <dbReference type="Proteomes" id="UP000051574"/>
    </source>
</evidence>
<dbReference type="InterPro" id="IPR023415">
    <property type="entry name" value="LDLR_class-A_CS"/>
</dbReference>
<evidence type="ECO:0000256" key="1">
    <source>
        <dbReference type="ARBA" id="ARBA00004167"/>
    </source>
</evidence>
<dbReference type="Proteomes" id="UP000051574">
    <property type="component" value="Unassembled WGS sequence"/>
</dbReference>
<dbReference type="EMBL" id="LJIG01001325">
    <property type="protein sequence ID" value="KRT85615.1"/>
    <property type="molecule type" value="Genomic_DNA"/>
</dbReference>
<feature type="disulfide bond" evidence="8">
    <location>
        <begin position="309"/>
        <end position="327"/>
    </location>
</feature>
<feature type="disulfide bond" evidence="8">
    <location>
        <begin position="442"/>
        <end position="457"/>
    </location>
</feature>
<dbReference type="PANTHER" id="PTHR24270:SF62">
    <property type="entry name" value="LOW-DENSITY LIPOPROTEIN RECEPTOR-RELATED PROTEIN 2"/>
    <property type="match status" value="1"/>
</dbReference>
<feature type="disulfide bond" evidence="8">
    <location>
        <begin position="360"/>
        <end position="378"/>
    </location>
</feature>
<keyword evidence="11" id="KW-1185">Reference proteome</keyword>
<evidence type="ECO:0000256" key="3">
    <source>
        <dbReference type="ARBA" id="ARBA00022692"/>
    </source>
</evidence>
<dbReference type="InterPro" id="IPR001254">
    <property type="entry name" value="Trypsin_dom"/>
</dbReference>
<keyword evidence="3" id="KW-0812">Transmembrane</keyword>
<dbReference type="Pfam" id="PF00057">
    <property type="entry name" value="Ldl_recept_a"/>
    <property type="match status" value="3"/>
</dbReference>
<sequence>MCFKNWTDMKPIIASELCLSLGLSEYESYSEVEVYRHPLRTIIDDGRQTPTVDRNSEDAEGCNGLYIKCSNISIVKWYSDIPNKGDTSPWDAAIFVDGEYKCTGALLNMKWVLTSFNCFRGIFELDSHYVTVLLGIGGGYLDIVGPHEQIRLVAESMPVLYSDIFLLRLENEVVYTRYVRPLHFTGQNKIHRFKGKCHATGRNKDNKLILVELTRVANCTSGLKCFKRSLPAPANCNNPRNEPWSGTIICESDNGFYPSAVFYEENGACGFRRTTPFTTLSLFLNAIFNIFERSAVLTACPKECQGFRCTLGECIESRRICDGIPDCRGGEDENTVMCRERRIFCHLSNKCDCAKNEFTCGNGRCVPKSAFCNKIIDCEDESDEPDICNCLSYLKMTNPDKICDGIRNCLDRTDENIEMCECGFGKHMCAESKFCIPTEMVCDGYSDCPNGDDETDCIQLRTFNNK</sequence>
<dbReference type="Gene3D" id="2.40.10.10">
    <property type="entry name" value="Trypsin-like serine proteases"/>
    <property type="match status" value="2"/>
</dbReference>
<keyword evidence="10" id="KW-0449">Lipoprotein</keyword>
<protein>
    <submittedName>
        <fullName evidence="10">Lipoprotein receptor</fullName>
    </submittedName>
</protein>